<comment type="caution">
    <text evidence="4">The sequence shown here is derived from an EMBL/GenBank/DDBJ whole genome shotgun (WGS) entry which is preliminary data.</text>
</comment>
<dbReference type="InterPro" id="IPR042178">
    <property type="entry name" value="Serpin_sf_1"/>
</dbReference>
<protein>
    <recommendedName>
        <fullName evidence="3">Serpin domain-containing protein</fullName>
    </recommendedName>
</protein>
<name>A0A9P8D5T0_9HYPO</name>
<evidence type="ECO:0000259" key="3">
    <source>
        <dbReference type="SMART" id="SM00093"/>
    </source>
</evidence>
<gene>
    <name evidence="4" type="ORF">J7337_012415</name>
</gene>
<accession>A0A9P8D5T0</accession>
<evidence type="ECO:0000313" key="5">
    <source>
        <dbReference type="Proteomes" id="UP000827133"/>
    </source>
</evidence>
<dbReference type="InterPro" id="IPR042185">
    <property type="entry name" value="Serpin_sf_2"/>
</dbReference>
<dbReference type="EMBL" id="JAHBCI010000010">
    <property type="protein sequence ID" value="KAG9495854.1"/>
    <property type="molecule type" value="Genomic_DNA"/>
</dbReference>
<keyword evidence="5" id="KW-1185">Reference proteome</keyword>
<evidence type="ECO:0000256" key="1">
    <source>
        <dbReference type="ARBA" id="ARBA00009500"/>
    </source>
</evidence>
<dbReference type="Pfam" id="PF00079">
    <property type="entry name" value="Serpin"/>
    <property type="match status" value="1"/>
</dbReference>
<feature type="domain" description="Serpin" evidence="3">
    <location>
        <begin position="1"/>
        <end position="330"/>
    </location>
</feature>
<dbReference type="CDD" id="cd00172">
    <property type="entry name" value="serpin"/>
    <property type="match status" value="1"/>
</dbReference>
<proteinExistence type="inferred from homology"/>
<dbReference type="AlphaFoldDB" id="A0A9P8D5T0"/>
<evidence type="ECO:0000256" key="2">
    <source>
        <dbReference type="RuleBase" id="RU000411"/>
    </source>
</evidence>
<dbReference type="PANTHER" id="PTHR11461">
    <property type="entry name" value="SERINE PROTEASE INHIBITOR, SERPIN"/>
    <property type="match status" value="1"/>
</dbReference>
<dbReference type="InterPro" id="IPR023796">
    <property type="entry name" value="Serpin_dom"/>
</dbReference>
<dbReference type="Gene3D" id="3.30.497.10">
    <property type="entry name" value="Antithrombin, subunit I, domain 2"/>
    <property type="match status" value="1"/>
</dbReference>
<dbReference type="InterPro" id="IPR000215">
    <property type="entry name" value="Serpin_fam"/>
</dbReference>
<reference evidence="4" key="1">
    <citation type="journal article" date="2021" name="Mol. Plant Microbe Interact.">
        <title>Telomere to telomere genome assembly of Fusarium musae F31, causal agent of crown rot disease of banana.</title>
        <authorList>
            <person name="Degradi L."/>
            <person name="Tava V."/>
            <person name="Kunova A."/>
            <person name="Cortesi P."/>
            <person name="Saracchi M."/>
            <person name="Pasquali M."/>
        </authorList>
    </citation>
    <scope>NUCLEOTIDE SEQUENCE</scope>
    <source>
        <strain evidence="4">F31</strain>
    </source>
</reference>
<dbReference type="SUPFAM" id="SSF56574">
    <property type="entry name" value="Serpins"/>
    <property type="match status" value="1"/>
</dbReference>
<dbReference type="GeneID" id="68320271"/>
<dbReference type="Proteomes" id="UP000827133">
    <property type="component" value="Unassembled WGS sequence"/>
</dbReference>
<dbReference type="SMART" id="SM00093">
    <property type="entry name" value="SERPIN"/>
    <property type="match status" value="1"/>
</dbReference>
<dbReference type="GO" id="GO:0004867">
    <property type="term" value="F:serine-type endopeptidase inhibitor activity"/>
    <property type="evidence" value="ECO:0007669"/>
    <property type="project" value="InterPro"/>
</dbReference>
<dbReference type="PANTHER" id="PTHR11461:SF211">
    <property type="entry name" value="GH10112P-RELATED"/>
    <property type="match status" value="1"/>
</dbReference>
<dbReference type="InterPro" id="IPR036186">
    <property type="entry name" value="Serpin_sf"/>
</dbReference>
<evidence type="ECO:0000313" key="4">
    <source>
        <dbReference type="EMBL" id="KAG9495854.1"/>
    </source>
</evidence>
<dbReference type="KEGG" id="fmu:J7337_012415"/>
<comment type="similarity">
    <text evidence="1 2">Belongs to the serpin family.</text>
</comment>
<dbReference type="Gene3D" id="2.30.39.10">
    <property type="entry name" value="Alpha-1-antitrypsin, domain 1"/>
    <property type="match status" value="1"/>
</dbReference>
<dbReference type="RefSeq" id="XP_044674854.1">
    <property type="nucleotide sequence ID" value="XM_044829938.1"/>
</dbReference>
<sequence length="542" mass="61186">MLAGAADSHRRSQLQQKLGVAEGLEAHVSALHADLAPLAKQDIISLANAVFVDQSVEIATKYKKYLEAFQAQSWQFPTLADSVKDINSWISQNTLGRITDLLSSSALRKCHVVLANATAFRDTWKTKFNRENTVLDHPFHLENGSIRAAEMMFVYKEYVETASSSNYTAVRVPYATESDSSPVALVAWLPNPGITIRSLLEQLSTTKSEGPSFRRRKLTKFGFPKFETRSKVSLMDELAGLGFPIKGNYPEMGSGPTEVTAISHEASIKVDEEGAEATAATVVMVARKRSTVVNEEVLVFDRPFLYIIEAGENRHDEKRSVHTTQNNTEPTSPTHNLDLTSFSPLRQQYDLVVCTWWVVSAWAPKLDDIKIDIQKITQEVNDEEKSRALVHTCRYCYQLSKGKLAAESSYWLQIRRREVSAQLEDLAREARMFNKPTLRPLQKVSVATYVLCQESRSDARTLDELVDQLGVRLSLVETAIRRLDDLRNTFEGKHALTKLWKYLIFKLTEEELDSYEAEQMVIGRNMIEMLDGGFILPELASW</sequence>
<organism evidence="4 5">
    <name type="scientific">Fusarium musae</name>
    <dbReference type="NCBI Taxonomy" id="1042133"/>
    <lineage>
        <taxon>Eukaryota</taxon>
        <taxon>Fungi</taxon>
        <taxon>Dikarya</taxon>
        <taxon>Ascomycota</taxon>
        <taxon>Pezizomycotina</taxon>
        <taxon>Sordariomycetes</taxon>
        <taxon>Hypocreomycetidae</taxon>
        <taxon>Hypocreales</taxon>
        <taxon>Nectriaceae</taxon>
        <taxon>Fusarium</taxon>
    </lineage>
</organism>